<dbReference type="EMBL" id="OCMT01000002">
    <property type="protein sequence ID" value="SOD15087.1"/>
    <property type="molecule type" value="Genomic_DNA"/>
</dbReference>
<dbReference type="SUPFAM" id="SSF63825">
    <property type="entry name" value="YWTD domain"/>
    <property type="match status" value="1"/>
</dbReference>
<name>A0A285ZZL5_9SPHI</name>
<dbReference type="Proteomes" id="UP000219281">
    <property type="component" value="Unassembled WGS sequence"/>
</dbReference>
<evidence type="ECO:0008006" key="3">
    <source>
        <dbReference type="Google" id="ProtNLM"/>
    </source>
</evidence>
<sequence length="584" mass="64790">MKFQYQLILILMFFVGLVNSPIKGQDVYLAGTATASIEPKFHPFSLALAGYGYPRGGRFSLEWIRTDVNFKSLISSSKQLQKWRKLAPNGIAFTKVKRTIYAVDQNGNINSAVVGGKSPLWKLHSKLEGVISLTNYKGRLLVLTANDEIFRYNLDNNNATWIKIAKFNGLTYDVHLKAITVVKDKLYGVDANNVVFEGQQRMDGTLAVSAVAISAGQETVVIVGADVCGFNQDFIAKVKQEIYKKHQILPSAILINASHTHFAPSTQDWTTWGTHQLPDSAYLNNVLKPALISVINSAMKNRKPSMLSFGRGKTAIGKNRSLEGAAATYDNDVDVLNIERNKDKQKTALFLTGCHPVFKNDGTEGFTLSANYPAVTRNLLKQEAVLDEAMFIQGCGGDINPVSSDYKQTGADLAADVKGVLKEPMQQLKGKISFYLDSINFAVNKWSDERILAFRKTNDNGKGNVEDEKNVRWADLMLKRSKTNTMPASMPVYIQTINIGNWKLIGLSREVVTDYSIGIKQLWPGKLVSVAGYSNDVSSYLPTSKHIKSGTYEGYGSFFWYGQPSVFPQDVYEKIISTIKSQNH</sequence>
<keyword evidence="2" id="KW-1185">Reference proteome</keyword>
<reference evidence="2" key="1">
    <citation type="submission" date="2017-09" db="EMBL/GenBank/DDBJ databases">
        <authorList>
            <person name="Varghese N."/>
            <person name="Submissions S."/>
        </authorList>
    </citation>
    <scope>NUCLEOTIDE SEQUENCE [LARGE SCALE GENOMIC DNA]</scope>
    <source>
        <strain evidence="2">CGMCC 1.12803</strain>
    </source>
</reference>
<evidence type="ECO:0000313" key="2">
    <source>
        <dbReference type="Proteomes" id="UP000219281"/>
    </source>
</evidence>
<dbReference type="AlphaFoldDB" id="A0A285ZZL5"/>
<protein>
    <recommendedName>
        <fullName evidence="3">Neutral/alkaline non-lysosomal ceramidase, N-terminal</fullName>
    </recommendedName>
</protein>
<organism evidence="1 2">
    <name type="scientific">Pedobacter xixiisoli</name>
    <dbReference type="NCBI Taxonomy" id="1476464"/>
    <lineage>
        <taxon>Bacteria</taxon>
        <taxon>Pseudomonadati</taxon>
        <taxon>Bacteroidota</taxon>
        <taxon>Sphingobacteriia</taxon>
        <taxon>Sphingobacteriales</taxon>
        <taxon>Sphingobacteriaceae</taxon>
        <taxon>Pedobacter</taxon>
    </lineage>
</organism>
<dbReference type="OrthoDB" id="2579961at2"/>
<evidence type="ECO:0000313" key="1">
    <source>
        <dbReference type="EMBL" id="SOD15087.1"/>
    </source>
</evidence>
<proteinExistence type="predicted"/>
<accession>A0A285ZZL5</accession>
<dbReference type="RefSeq" id="WP_097131553.1">
    <property type="nucleotide sequence ID" value="NZ_OCMT01000002.1"/>
</dbReference>
<gene>
    <name evidence="1" type="ORF">SAMN06297358_2061</name>
</gene>